<feature type="region of interest" description="Disordered" evidence="1">
    <location>
        <begin position="36"/>
        <end position="68"/>
    </location>
</feature>
<evidence type="ECO:0000313" key="3">
    <source>
        <dbReference type="Proteomes" id="UP001500460"/>
    </source>
</evidence>
<protein>
    <recommendedName>
        <fullName evidence="4">Transposase IS4-like domain-containing protein</fullName>
    </recommendedName>
</protein>
<feature type="region of interest" description="Disordered" evidence="1">
    <location>
        <begin position="1"/>
        <end position="24"/>
    </location>
</feature>
<proteinExistence type="predicted"/>
<comment type="caution">
    <text evidence="2">The sequence shown here is derived from an EMBL/GenBank/DDBJ whole genome shotgun (WGS) entry which is preliminary data.</text>
</comment>
<gene>
    <name evidence="2" type="ORF">GCM10010421_22430</name>
</gene>
<name>A0ABN3JN19_9ACTN</name>
<reference evidence="2 3" key="1">
    <citation type="journal article" date="2019" name="Int. J. Syst. Evol. Microbiol.">
        <title>The Global Catalogue of Microorganisms (GCM) 10K type strain sequencing project: providing services to taxonomists for standard genome sequencing and annotation.</title>
        <authorList>
            <consortium name="The Broad Institute Genomics Platform"/>
            <consortium name="The Broad Institute Genome Sequencing Center for Infectious Disease"/>
            <person name="Wu L."/>
            <person name="Ma J."/>
        </authorList>
    </citation>
    <scope>NUCLEOTIDE SEQUENCE [LARGE SCALE GENOMIC DNA]</scope>
    <source>
        <strain evidence="2 3">JCM 6922</strain>
    </source>
</reference>
<evidence type="ECO:0000256" key="1">
    <source>
        <dbReference type="SAM" id="MobiDB-lite"/>
    </source>
</evidence>
<evidence type="ECO:0008006" key="4">
    <source>
        <dbReference type="Google" id="ProtNLM"/>
    </source>
</evidence>
<keyword evidence="3" id="KW-1185">Reference proteome</keyword>
<sequence length="94" mass="9712">MLRSTPEGEVPDGASPHQLYAGNGYDCSHLRRRLSEQGIRHRMARKGAGPPNGSGGTAGPSNARWPGSLHAVDSIAATSAKLSVSSPSRASHAP</sequence>
<organism evidence="2 3">
    <name type="scientific">Streptomyces glaucus</name>
    <dbReference type="NCBI Taxonomy" id="284029"/>
    <lineage>
        <taxon>Bacteria</taxon>
        <taxon>Bacillati</taxon>
        <taxon>Actinomycetota</taxon>
        <taxon>Actinomycetes</taxon>
        <taxon>Kitasatosporales</taxon>
        <taxon>Streptomycetaceae</taxon>
        <taxon>Streptomyces</taxon>
    </lineage>
</organism>
<accession>A0ABN3JN19</accession>
<evidence type="ECO:0000313" key="2">
    <source>
        <dbReference type="EMBL" id="GAA2433001.1"/>
    </source>
</evidence>
<dbReference type="EMBL" id="BAAATK010000011">
    <property type="protein sequence ID" value="GAA2433001.1"/>
    <property type="molecule type" value="Genomic_DNA"/>
</dbReference>
<dbReference type="Proteomes" id="UP001500460">
    <property type="component" value="Unassembled WGS sequence"/>
</dbReference>